<dbReference type="OrthoDB" id="7392065at2"/>
<keyword evidence="1" id="KW-0472">Membrane</keyword>
<evidence type="ECO:0000313" key="2">
    <source>
        <dbReference type="EMBL" id="MXO95711.1"/>
    </source>
</evidence>
<feature type="transmembrane region" description="Helical" evidence="1">
    <location>
        <begin position="34"/>
        <end position="55"/>
    </location>
</feature>
<dbReference type="AlphaFoldDB" id="A0A6I4TL13"/>
<dbReference type="RefSeq" id="WP_160594946.1">
    <property type="nucleotide sequence ID" value="NZ_JAIUZK010000002.1"/>
</dbReference>
<reference evidence="2 3" key="1">
    <citation type="submission" date="2019-12" db="EMBL/GenBank/DDBJ databases">
        <title>Genomic-based taxomic classification of the family Erythrobacteraceae.</title>
        <authorList>
            <person name="Xu L."/>
        </authorList>
    </citation>
    <scope>NUCLEOTIDE SEQUENCE [LARGE SCALE GENOMIC DNA]</scope>
    <source>
        <strain evidence="2 3">JCM 12189</strain>
    </source>
</reference>
<keyword evidence="1" id="KW-0812">Transmembrane</keyword>
<dbReference type="Proteomes" id="UP000432727">
    <property type="component" value="Unassembled WGS sequence"/>
</dbReference>
<protein>
    <submittedName>
        <fullName evidence="2">Uncharacterized protein</fullName>
    </submittedName>
</protein>
<keyword evidence="3" id="KW-1185">Reference proteome</keyword>
<name>A0A6I4TL13_9SPHN</name>
<dbReference type="EMBL" id="WTYI01000001">
    <property type="protein sequence ID" value="MXO95711.1"/>
    <property type="molecule type" value="Genomic_DNA"/>
</dbReference>
<feature type="transmembrane region" description="Helical" evidence="1">
    <location>
        <begin position="6"/>
        <end position="22"/>
    </location>
</feature>
<organism evidence="2 3">
    <name type="scientific">Qipengyuania aquimaris</name>
    <dbReference type="NCBI Taxonomy" id="255984"/>
    <lineage>
        <taxon>Bacteria</taxon>
        <taxon>Pseudomonadati</taxon>
        <taxon>Pseudomonadota</taxon>
        <taxon>Alphaproteobacteria</taxon>
        <taxon>Sphingomonadales</taxon>
        <taxon>Erythrobacteraceae</taxon>
        <taxon>Qipengyuania</taxon>
    </lineage>
</organism>
<comment type="caution">
    <text evidence="2">The sequence shown here is derived from an EMBL/GenBank/DDBJ whole genome shotgun (WGS) entry which is preliminary data.</text>
</comment>
<gene>
    <name evidence="2" type="ORF">GRI34_04655</name>
</gene>
<sequence length="58" mass="6133">MSGGGWVWAALMGALAIAYLTGMRRDGMTGSKMVKIAAIWVGIILGAYILVSWLTGMD</sequence>
<proteinExistence type="predicted"/>
<keyword evidence="1" id="KW-1133">Transmembrane helix</keyword>
<evidence type="ECO:0000256" key="1">
    <source>
        <dbReference type="SAM" id="Phobius"/>
    </source>
</evidence>
<accession>A0A6I4TL13</accession>
<evidence type="ECO:0000313" key="3">
    <source>
        <dbReference type="Proteomes" id="UP000432727"/>
    </source>
</evidence>